<evidence type="ECO:0000256" key="1">
    <source>
        <dbReference type="SAM" id="MobiDB-lite"/>
    </source>
</evidence>
<comment type="caution">
    <text evidence="2">The sequence shown here is derived from an EMBL/GenBank/DDBJ whole genome shotgun (WGS) entry which is preliminary data.</text>
</comment>
<name>A0A7J0H5Q9_9ERIC</name>
<organism evidence="2 3">
    <name type="scientific">Actinidia rufa</name>
    <dbReference type="NCBI Taxonomy" id="165716"/>
    <lineage>
        <taxon>Eukaryota</taxon>
        <taxon>Viridiplantae</taxon>
        <taxon>Streptophyta</taxon>
        <taxon>Embryophyta</taxon>
        <taxon>Tracheophyta</taxon>
        <taxon>Spermatophyta</taxon>
        <taxon>Magnoliopsida</taxon>
        <taxon>eudicotyledons</taxon>
        <taxon>Gunneridae</taxon>
        <taxon>Pentapetalae</taxon>
        <taxon>asterids</taxon>
        <taxon>Ericales</taxon>
        <taxon>Actinidiaceae</taxon>
        <taxon>Actinidia</taxon>
    </lineage>
</organism>
<evidence type="ECO:0000313" key="2">
    <source>
        <dbReference type="EMBL" id="GFZ18361.1"/>
    </source>
</evidence>
<reference evidence="2 3" key="1">
    <citation type="submission" date="2019-07" db="EMBL/GenBank/DDBJ databases">
        <title>De Novo Assembly of kiwifruit Actinidia rufa.</title>
        <authorList>
            <person name="Sugita-Konishi S."/>
            <person name="Sato K."/>
            <person name="Mori E."/>
            <person name="Abe Y."/>
            <person name="Kisaki G."/>
            <person name="Hamano K."/>
            <person name="Suezawa K."/>
            <person name="Otani M."/>
            <person name="Fukuda T."/>
            <person name="Manabe T."/>
            <person name="Gomi K."/>
            <person name="Tabuchi M."/>
            <person name="Akimitsu K."/>
            <person name="Kataoka I."/>
        </authorList>
    </citation>
    <scope>NUCLEOTIDE SEQUENCE [LARGE SCALE GENOMIC DNA]</scope>
    <source>
        <strain evidence="3">cv. Fuchu</strain>
    </source>
</reference>
<feature type="region of interest" description="Disordered" evidence="1">
    <location>
        <begin position="88"/>
        <end position="109"/>
    </location>
</feature>
<dbReference type="EMBL" id="BJWL01000027">
    <property type="protein sequence ID" value="GFZ18361.1"/>
    <property type="molecule type" value="Genomic_DNA"/>
</dbReference>
<gene>
    <name evidence="2" type="ORF">Acr_27g0001000</name>
</gene>
<dbReference type="AlphaFoldDB" id="A0A7J0H5Q9"/>
<proteinExistence type="predicted"/>
<accession>A0A7J0H5Q9</accession>
<evidence type="ECO:0000313" key="3">
    <source>
        <dbReference type="Proteomes" id="UP000585474"/>
    </source>
</evidence>
<sequence>MFGGTFSHHPSFNVSMREHLRANGLREPPLLPPNCGGCNHIPCGGNVSIHENSGAETPPCRSIKDYIQANELKAQEPCNMSLRERLRANGQREPPRPPPNLGGCNQFNLGRTHEGTFSKHYQDFLQTYKNPFDYFHEAGQIYYHHEHLEYPPPSKESFNANHLDFYPNQEQVHPIKQIHLVANLRIEDTIDQITFPQDFKSKENVPKVSDEIIENESLDEKCERGESEIGDSEQEEKGSTEITLNGDFGLLDVGDVHVKEDVNSLEAIPTMSRDHEIPTFKPLVPSPNLSEPLELHVPTLEPNIIPMADQIEEGEGIIP</sequence>
<protein>
    <submittedName>
        <fullName evidence="2">Uncharacterized protein</fullName>
    </submittedName>
</protein>
<dbReference type="Proteomes" id="UP000585474">
    <property type="component" value="Unassembled WGS sequence"/>
</dbReference>
<keyword evidence="3" id="KW-1185">Reference proteome</keyword>